<dbReference type="Gene3D" id="3.30.572.10">
    <property type="entry name" value="Thymidylate synthase/dCMP hydroxymethylase domain"/>
    <property type="match status" value="1"/>
</dbReference>
<dbReference type="GO" id="GO:0032259">
    <property type="term" value="P:methylation"/>
    <property type="evidence" value="ECO:0007669"/>
    <property type="project" value="UniProtKB-KW"/>
</dbReference>
<evidence type="ECO:0000256" key="3">
    <source>
        <dbReference type="ARBA" id="ARBA00022679"/>
    </source>
</evidence>
<dbReference type="PANTHER" id="PTHR11548">
    <property type="entry name" value="THYMIDYLATE SYNTHASE 1"/>
    <property type="match status" value="1"/>
</dbReference>
<name>A0A6J5MN70_9CAUD</name>
<dbReference type="InterPro" id="IPR045097">
    <property type="entry name" value="Thymidate_synth/dCMP_Mease"/>
</dbReference>
<organism evidence="5">
    <name type="scientific">uncultured Caudovirales phage</name>
    <dbReference type="NCBI Taxonomy" id="2100421"/>
    <lineage>
        <taxon>Viruses</taxon>
        <taxon>Duplodnaviria</taxon>
        <taxon>Heunggongvirae</taxon>
        <taxon>Uroviricota</taxon>
        <taxon>Caudoviricetes</taxon>
        <taxon>Peduoviridae</taxon>
        <taxon>Maltschvirus</taxon>
        <taxon>Maltschvirus maltsch</taxon>
    </lineage>
</organism>
<feature type="domain" description="Thymidylate synthase/dCMP hydroxymethylase" evidence="4">
    <location>
        <begin position="49"/>
        <end position="211"/>
    </location>
</feature>
<evidence type="ECO:0000313" key="5">
    <source>
        <dbReference type="EMBL" id="CAB4148244.1"/>
    </source>
</evidence>
<dbReference type="Pfam" id="PF00303">
    <property type="entry name" value="Thymidylat_synt"/>
    <property type="match status" value="1"/>
</dbReference>
<keyword evidence="3" id="KW-0808">Transferase</keyword>
<dbReference type="SUPFAM" id="SSF55831">
    <property type="entry name" value="Thymidylate synthase/dCMP hydroxymethylase"/>
    <property type="match status" value="1"/>
</dbReference>
<dbReference type="InterPro" id="IPR036926">
    <property type="entry name" value="Thymidate_synth/dCMP_Mease_sf"/>
</dbReference>
<proteinExistence type="inferred from homology"/>
<dbReference type="InterPro" id="IPR023451">
    <property type="entry name" value="Thymidate_synth/dCMP_Mease_dom"/>
</dbReference>
<comment type="similarity">
    <text evidence="1">Belongs to the thymidylate synthase family.</text>
</comment>
<gene>
    <name evidence="5" type="ORF">UFOVP520_23</name>
</gene>
<dbReference type="GO" id="GO:0004799">
    <property type="term" value="F:thymidylate synthase activity"/>
    <property type="evidence" value="ECO:0007669"/>
    <property type="project" value="TreeGrafter"/>
</dbReference>
<dbReference type="EMBL" id="LR796495">
    <property type="protein sequence ID" value="CAB4148244.1"/>
    <property type="molecule type" value="Genomic_DNA"/>
</dbReference>
<evidence type="ECO:0000256" key="1">
    <source>
        <dbReference type="ARBA" id="ARBA00009972"/>
    </source>
</evidence>
<protein>
    <submittedName>
        <fullName evidence="5">ThyA Thymidylate synthase</fullName>
    </submittedName>
</protein>
<reference evidence="5" key="1">
    <citation type="submission" date="2020-04" db="EMBL/GenBank/DDBJ databases">
        <authorList>
            <person name="Chiriac C."/>
            <person name="Salcher M."/>
            <person name="Ghai R."/>
            <person name="Kavagutti S V."/>
        </authorList>
    </citation>
    <scope>NUCLEOTIDE SEQUENCE</scope>
</reference>
<dbReference type="PANTHER" id="PTHR11548:SF9">
    <property type="entry name" value="THYMIDYLATE SYNTHASE"/>
    <property type="match status" value="1"/>
</dbReference>
<dbReference type="GO" id="GO:0006231">
    <property type="term" value="P:dTMP biosynthetic process"/>
    <property type="evidence" value="ECO:0007669"/>
    <property type="project" value="TreeGrafter"/>
</dbReference>
<keyword evidence="2" id="KW-0489">Methyltransferase</keyword>
<sequence>MEFNTANDVFEFYYKKISNEGIKFSNTKALFDQGFTILKPMDNNITTDFRNWNLKYAKAEYDWYTSGDRNIKALGDIYGKIPSIWLRMADESGNVNSNYGWQWKRNNQLANVIKILKTNKESRQAAISIYDAKEIDTYEHDTPCTYAVQFTIIDNKLNMSVLMRSNDLWFGFCNDQYCFSRLQWYVSNELGISIGSYYHYAHNLHIYNNFLNIQK</sequence>
<evidence type="ECO:0000256" key="2">
    <source>
        <dbReference type="ARBA" id="ARBA00022603"/>
    </source>
</evidence>
<accession>A0A6J5MN70</accession>
<evidence type="ECO:0000259" key="4">
    <source>
        <dbReference type="Pfam" id="PF00303"/>
    </source>
</evidence>